<evidence type="ECO:0000256" key="1">
    <source>
        <dbReference type="ARBA" id="ARBA00022884"/>
    </source>
</evidence>
<feature type="domain" description="RRM" evidence="5">
    <location>
        <begin position="396"/>
        <end position="487"/>
    </location>
</feature>
<reference evidence="6 7" key="1">
    <citation type="submission" date="2020-08" db="EMBL/GenBank/DDBJ databases">
        <title>Plant Genome Project.</title>
        <authorList>
            <person name="Zhang R.-G."/>
        </authorList>
    </citation>
    <scope>NUCLEOTIDE SEQUENCE [LARGE SCALE GENOMIC DNA]</scope>
    <source>
        <tissue evidence="6">Rhizome</tissue>
    </source>
</reference>
<feature type="region of interest" description="Disordered" evidence="3">
    <location>
        <begin position="195"/>
        <end position="217"/>
    </location>
</feature>
<dbReference type="PANTHER" id="PTHR21245">
    <property type="entry name" value="HETEROGENEOUS NUCLEAR RIBONUCLEOPROTEIN"/>
    <property type="match status" value="1"/>
</dbReference>
<feature type="transmembrane region" description="Helical" evidence="4">
    <location>
        <begin position="581"/>
        <end position="604"/>
    </location>
</feature>
<keyword evidence="7" id="KW-1185">Reference proteome</keyword>
<feature type="compositionally biased region" description="Basic and acidic residues" evidence="3">
    <location>
        <begin position="198"/>
        <end position="213"/>
    </location>
</feature>
<evidence type="ECO:0000313" key="7">
    <source>
        <dbReference type="Proteomes" id="UP000734854"/>
    </source>
</evidence>
<feature type="domain" description="RRM" evidence="5">
    <location>
        <begin position="500"/>
        <end position="573"/>
    </location>
</feature>
<accession>A0A8J5GVE9</accession>
<evidence type="ECO:0000256" key="2">
    <source>
        <dbReference type="PROSITE-ProRule" id="PRU00176"/>
    </source>
</evidence>
<dbReference type="AlphaFoldDB" id="A0A8J5GVE9"/>
<sequence length="871" mass="96296">MRTRKADADAEKSGDAKKTPPPKRGAAAKAAATPKSTPKSGGRKVGRRQSAGKAATSTPVSVTPDPKLEPEGSYFIEFYLLKLNYCRSVGTVVESDTSPSPDEKKPEEVTLEEFADVREETSLDQKAAVASPLIDEVAVEELADEKTSPASVAAPLKYELSVEEMADGKGKSSPGDKLSVAASLNAEEAVEVLAVEPEAEKRKEEEEKEKGHTIEVTQLDATDTGDNTYMLSKEDSTVVVVDQQMEEELVQEVELNLDEINEPAGDELAYMEGDARNVTGQGATTALKEEEEPQIEEDERMEISDMVQRRKMKKEQEIFVGGLDRDAIEEDLKVAFEKVGEVVEVRLHKDFATNKNKGFAFIKFANKEQASRALSELKNPIVRGKRCGTAPSEDNDTLFLGNICNTWTKEAVYLLSVIIYKASLLNLGGVEHITLVSDTQNEGLSRGFAFLEFSCHEDAMLAYKRLQKSDVIFGHPDRTAKVAFAEPLREPDPEVMSQVKSVFVDGLPPFWDEDKVKEQFKDFGEIEKVVLARNMSTVKRKDFGFVNFTSHESAVACVEGINDTGLTDGKIKVLFQLFSLLVPYSMLHILPCIMGLCKFAIWLLQMKVRARLANPLPKTQAVKGGMSGGYRIGYTGFGAYSRFGRGFGRGRFPSFRAGFQGGRGANFHGHGRGGRFSFEADSGLEGSSEFHFRRPFGSRGGRGFPTSGRHDIFRGQGQAFSSRRPFLSVGEFGRPFGGSYVSEDPYLYGDAGHSMKRPFSMTEHDSEYMEYQNRVRPRYDYPDSMHDGARYRDFGMGGFYGHDYYGPNYNDGTYPSYGGAHFGRGFDLTLSIYDIGLCLASEAKKLWLSRWFEVITVTVNACGGAVEIPIN</sequence>
<proteinExistence type="predicted"/>
<feature type="region of interest" description="Disordered" evidence="3">
    <location>
        <begin position="1"/>
        <end position="70"/>
    </location>
</feature>
<feature type="compositionally biased region" description="Basic and acidic residues" evidence="3">
    <location>
        <begin position="1"/>
        <end position="18"/>
    </location>
</feature>
<feature type="domain" description="RRM" evidence="5">
    <location>
        <begin position="316"/>
        <end position="394"/>
    </location>
</feature>
<gene>
    <name evidence="6" type="ORF">ZIOFF_032333</name>
</gene>
<evidence type="ECO:0000259" key="5">
    <source>
        <dbReference type="PROSITE" id="PS50102"/>
    </source>
</evidence>
<dbReference type="GO" id="GO:0003723">
    <property type="term" value="F:RNA binding"/>
    <property type="evidence" value="ECO:0007669"/>
    <property type="project" value="UniProtKB-UniRule"/>
</dbReference>
<dbReference type="Pfam" id="PF00076">
    <property type="entry name" value="RRM_1"/>
    <property type="match status" value="3"/>
</dbReference>
<dbReference type="PROSITE" id="PS50102">
    <property type="entry name" value="RRM"/>
    <property type="match status" value="3"/>
</dbReference>
<dbReference type="EMBL" id="JACMSC010000009">
    <property type="protein sequence ID" value="KAG6506998.1"/>
    <property type="molecule type" value="Genomic_DNA"/>
</dbReference>
<evidence type="ECO:0000313" key="6">
    <source>
        <dbReference type="EMBL" id="KAG6506998.1"/>
    </source>
</evidence>
<name>A0A8J5GVE9_ZINOF</name>
<evidence type="ECO:0000256" key="4">
    <source>
        <dbReference type="SAM" id="Phobius"/>
    </source>
</evidence>
<dbReference type="Proteomes" id="UP000734854">
    <property type="component" value="Unassembled WGS sequence"/>
</dbReference>
<organism evidence="6 7">
    <name type="scientific">Zingiber officinale</name>
    <name type="common">Ginger</name>
    <name type="synonym">Amomum zingiber</name>
    <dbReference type="NCBI Taxonomy" id="94328"/>
    <lineage>
        <taxon>Eukaryota</taxon>
        <taxon>Viridiplantae</taxon>
        <taxon>Streptophyta</taxon>
        <taxon>Embryophyta</taxon>
        <taxon>Tracheophyta</taxon>
        <taxon>Spermatophyta</taxon>
        <taxon>Magnoliopsida</taxon>
        <taxon>Liliopsida</taxon>
        <taxon>Zingiberales</taxon>
        <taxon>Zingiberaceae</taxon>
        <taxon>Zingiber</taxon>
    </lineage>
</organism>
<protein>
    <recommendedName>
        <fullName evidence="5">RRM domain-containing protein</fullName>
    </recommendedName>
</protein>
<keyword evidence="4" id="KW-0472">Membrane</keyword>
<dbReference type="CDD" id="cd00590">
    <property type="entry name" value="RRM_SF"/>
    <property type="match status" value="3"/>
</dbReference>
<feature type="compositionally biased region" description="Low complexity" evidence="3">
    <location>
        <begin position="24"/>
        <end position="39"/>
    </location>
</feature>
<keyword evidence="4" id="KW-1133">Transmembrane helix</keyword>
<dbReference type="SUPFAM" id="SSF54928">
    <property type="entry name" value="RNA-binding domain, RBD"/>
    <property type="match status" value="2"/>
</dbReference>
<evidence type="ECO:0000256" key="3">
    <source>
        <dbReference type="SAM" id="MobiDB-lite"/>
    </source>
</evidence>
<dbReference type="InterPro" id="IPR000504">
    <property type="entry name" value="RRM_dom"/>
</dbReference>
<keyword evidence="4" id="KW-0812">Transmembrane</keyword>
<dbReference type="InterPro" id="IPR012677">
    <property type="entry name" value="Nucleotide-bd_a/b_plait_sf"/>
</dbReference>
<comment type="caution">
    <text evidence="6">The sequence shown here is derived from an EMBL/GenBank/DDBJ whole genome shotgun (WGS) entry which is preliminary data.</text>
</comment>
<dbReference type="SMART" id="SM00360">
    <property type="entry name" value="RRM"/>
    <property type="match status" value="3"/>
</dbReference>
<dbReference type="InterPro" id="IPR035979">
    <property type="entry name" value="RBD_domain_sf"/>
</dbReference>
<dbReference type="Gene3D" id="3.30.70.330">
    <property type="match status" value="3"/>
</dbReference>
<keyword evidence="1 2" id="KW-0694">RNA-binding</keyword>